<reference evidence="2 3" key="1">
    <citation type="submission" date="2024-06" db="EMBL/GenBank/DDBJ databases">
        <title>The Natural Products Discovery Center: Release of the First 8490 Sequenced Strains for Exploring Actinobacteria Biosynthetic Diversity.</title>
        <authorList>
            <person name="Kalkreuter E."/>
            <person name="Kautsar S.A."/>
            <person name="Yang D."/>
            <person name="Bader C.D."/>
            <person name="Teijaro C.N."/>
            <person name="Fluegel L."/>
            <person name="Davis C.M."/>
            <person name="Simpson J.R."/>
            <person name="Lauterbach L."/>
            <person name="Steele A.D."/>
            <person name="Gui C."/>
            <person name="Meng S."/>
            <person name="Li G."/>
            <person name="Viehrig K."/>
            <person name="Ye F."/>
            <person name="Su P."/>
            <person name="Kiefer A.F."/>
            <person name="Nichols A."/>
            <person name="Cepeda A.J."/>
            <person name="Yan W."/>
            <person name="Fan B."/>
            <person name="Jiang Y."/>
            <person name="Adhikari A."/>
            <person name="Zheng C.-J."/>
            <person name="Schuster L."/>
            <person name="Cowan T.M."/>
            <person name="Smanski M.J."/>
            <person name="Chevrette M.G."/>
            <person name="De Carvalho L.P.S."/>
            <person name="Shen B."/>
        </authorList>
    </citation>
    <scope>NUCLEOTIDE SEQUENCE [LARGE SCALE GENOMIC DNA]</scope>
    <source>
        <strain evidence="2 3">NPDC046851</strain>
    </source>
</reference>
<comment type="caution">
    <text evidence="2">The sequence shown here is derived from an EMBL/GenBank/DDBJ whole genome shotgun (WGS) entry which is preliminary data.</text>
</comment>
<dbReference type="RefSeq" id="WP_359695607.1">
    <property type="nucleotide sequence ID" value="NZ_JBEYXT010000058.1"/>
</dbReference>
<evidence type="ECO:0000313" key="2">
    <source>
        <dbReference type="EMBL" id="MEU6802374.1"/>
    </source>
</evidence>
<organism evidence="2 3">
    <name type="scientific">Streptomyces neyagawaensis</name>
    <dbReference type="NCBI Taxonomy" id="42238"/>
    <lineage>
        <taxon>Bacteria</taxon>
        <taxon>Bacillati</taxon>
        <taxon>Actinomycetota</taxon>
        <taxon>Actinomycetes</taxon>
        <taxon>Kitasatosporales</taxon>
        <taxon>Streptomycetaceae</taxon>
        <taxon>Streptomyces</taxon>
    </lineage>
</organism>
<protein>
    <submittedName>
        <fullName evidence="2">Uncharacterized protein</fullName>
    </submittedName>
</protein>
<keyword evidence="3" id="KW-1185">Reference proteome</keyword>
<sequence>MITGNIANVLGTDVWVNSENTRMEMSRIDKPPSPRRSGTTAAAGTPQAI</sequence>
<name>A0ABV3AZE8_9ACTN</name>
<evidence type="ECO:0000256" key="1">
    <source>
        <dbReference type="SAM" id="MobiDB-lite"/>
    </source>
</evidence>
<accession>A0ABV3AZE8</accession>
<feature type="compositionally biased region" description="Polar residues" evidence="1">
    <location>
        <begin position="36"/>
        <end position="49"/>
    </location>
</feature>
<dbReference type="Proteomes" id="UP001551189">
    <property type="component" value="Unassembled WGS sequence"/>
</dbReference>
<dbReference type="EMBL" id="JBEYXT010000058">
    <property type="protein sequence ID" value="MEU6802374.1"/>
    <property type="molecule type" value="Genomic_DNA"/>
</dbReference>
<feature type="region of interest" description="Disordered" evidence="1">
    <location>
        <begin position="24"/>
        <end position="49"/>
    </location>
</feature>
<proteinExistence type="predicted"/>
<gene>
    <name evidence="2" type="ORF">ABZ931_15360</name>
</gene>
<evidence type="ECO:0000313" key="3">
    <source>
        <dbReference type="Proteomes" id="UP001551189"/>
    </source>
</evidence>